<evidence type="ECO:0000256" key="8">
    <source>
        <dbReference type="ARBA" id="ARBA00022833"/>
    </source>
</evidence>
<evidence type="ECO:0000256" key="1">
    <source>
        <dbReference type="ARBA" id="ARBA00000900"/>
    </source>
</evidence>
<evidence type="ECO:0000256" key="6">
    <source>
        <dbReference type="ARBA" id="ARBA00022771"/>
    </source>
</evidence>
<feature type="domain" description="SIAH-type" evidence="10">
    <location>
        <begin position="94"/>
        <end position="156"/>
    </location>
</feature>
<dbReference type="UniPathway" id="UPA00143"/>
<reference evidence="11" key="1">
    <citation type="submission" date="2021-06" db="EMBL/GenBank/DDBJ databases">
        <authorList>
            <person name="Hodson N. C."/>
            <person name="Mongue J. A."/>
            <person name="Jaron S. K."/>
        </authorList>
    </citation>
    <scope>NUCLEOTIDE SEQUENCE</scope>
</reference>
<dbReference type="GO" id="GO:0016567">
    <property type="term" value="P:protein ubiquitination"/>
    <property type="evidence" value="ECO:0007669"/>
    <property type="project" value="UniProtKB-UniPathway"/>
</dbReference>
<keyword evidence="6 9" id="KW-0863">Zinc-finger</keyword>
<comment type="pathway">
    <text evidence="2">Protein modification; protein ubiquitination.</text>
</comment>
<accession>A0A8J2KPW9</accession>
<dbReference type="PANTHER" id="PTHR45877">
    <property type="entry name" value="E3 UBIQUITIN-PROTEIN LIGASE SIAH2"/>
    <property type="match status" value="1"/>
</dbReference>
<dbReference type="EMBL" id="CAJVCH010184924">
    <property type="protein sequence ID" value="CAG7729835.1"/>
    <property type="molecule type" value="Genomic_DNA"/>
</dbReference>
<dbReference type="GO" id="GO:0005737">
    <property type="term" value="C:cytoplasm"/>
    <property type="evidence" value="ECO:0007669"/>
    <property type="project" value="TreeGrafter"/>
</dbReference>
<evidence type="ECO:0000256" key="7">
    <source>
        <dbReference type="ARBA" id="ARBA00022786"/>
    </source>
</evidence>
<evidence type="ECO:0000256" key="2">
    <source>
        <dbReference type="ARBA" id="ARBA00004906"/>
    </source>
</evidence>
<comment type="catalytic activity">
    <reaction evidence="1">
        <text>S-ubiquitinyl-[E2 ubiquitin-conjugating enzyme]-L-cysteine + [acceptor protein]-L-lysine = [E2 ubiquitin-conjugating enzyme]-L-cysteine + N(6)-ubiquitinyl-[acceptor protein]-L-lysine.</text>
        <dbReference type="EC" id="2.3.2.27"/>
    </reaction>
</comment>
<evidence type="ECO:0000313" key="11">
    <source>
        <dbReference type="EMBL" id="CAG7729835.1"/>
    </source>
</evidence>
<dbReference type="OrthoDB" id="941555at2759"/>
<name>A0A8J2KPW9_9HEXA</name>
<dbReference type="Proteomes" id="UP000708208">
    <property type="component" value="Unassembled WGS sequence"/>
</dbReference>
<evidence type="ECO:0000313" key="12">
    <source>
        <dbReference type="Proteomes" id="UP000708208"/>
    </source>
</evidence>
<keyword evidence="5" id="KW-0479">Metal-binding</keyword>
<sequence length="310" mass="35492">MGDFTGTDFNMELPEKFADLQINGGDLKEGTPTNELQRILECPVCKAVPLPPIFNCAKGHIICGKCREQLKECGLCTANFTDSRNFVLEDIVLSSKIACEFRELGCAMILSGCDFKGHVEKCDFRPLRCFQGSFEGCKHAVVDFQNYTKHLATVHKMKEQQHRDGGFVITHSLTDSRITDTTWTGMYLYFEGKAFLTRTYLRADVLHLTMCIIGSDMDASKYKVRMQFRRAGDAEFVPFEVTVPVISIRKSYEEISRDSLHVILTKAMIRSFCRIDEMPEKRQKLKWNVDYKIMSNADNKFAFHHSHGHR</sequence>
<keyword evidence="7" id="KW-0833">Ubl conjugation pathway</keyword>
<evidence type="ECO:0000256" key="9">
    <source>
        <dbReference type="PROSITE-ProRule" id="PRU00455"/>
    </source>
</evidence>
<dbReference type="GO" id="GO:0043161">
    <property type="term" value="P:proteasome-mediated ubiquitin-dependent protein catabolic process"/>
    <property type="evidence" value="ECO:0007669"/>
    <property type="project" value="TreeGrafter"/>
</dbReference>
<evidence type="ECO:0000256" key="5">
    <source>
        <dbReference type="ARBA" id="ARBA00022723"/>
    </source>
</evidence>
<protein>
    <recommendedName>
        <fullName evidence="3">RING-type E3 ubiquitin transferase</fullName>
        <ecNumber evidence="3">2.3.2.27</ecNumber>
    </recommendedName>
</protein>
<keyword evidence="8" id="KW-0862">Zinc</keyword>
<dbReference type="GO" id="GO:0031624">
    <property type="term" value="F:ubiquitin conjugating enzyme binding"/>
    <property type="evidence" value="ECO:0007669"/>
    <property type="project" value="TreeGrafter"/>
</dbReference>
<dbReference type="InterPro" id="IPR013010">
    <property type="entry name" value="Znf_SIAH"/>
</dbReference>
<keyword evidence="4" id="KW-0808">Transferase</keyword>
<proteinExistence type="predicted"/>
<dbReference type="InterPro" id="IPR049548">
    <property type="entry name" value="Sina-like_RING"/>
</dbReference>
<comment type="caution">
    <text evidence="11">The sequence shown here is derived from an EMBL/GenBank/DDBJ whole genome shotgun (WGS) entry which is preliminary data.</text>
</comment>
<dbReference type="PANTHER" id="PTHR45877:SF2">
    <property type="entry name" value="E3 UBIQUITIN-PROTEIN LIGASE SINA-RELATED"/>
    <property type="match status" value="1"/>
</dbReference>
<dbReference type="InterPro" id="IPR004162">
    <property type="entry name" value="SINA-like_animal"/>
</dbReference>
<dbReference type="AlphaFoldDB" id="A0A8J2KPW9"/>
<dbReference type="EC" id="2.3.2.27" evidence="3"/>
<keyword evidence="12" id="KW-1185">Reference proteome</keyword>
<dbReference type="PROSITE" id="PS51081">
    <property type="entry name" value="ZF_SIAH"/>
    <property type="match status" value="1"/>
</dbReference>
<dbReference type="GO" id="GO:0061630">
    <property type="term" value="F:ubiquitin protein ligase activity"/>
    <property type="evidence" value="ECO:0007669"/>
    <property type="project" value="UniProtKB-EC"/>
</dbReference>
<dbReference type="GO" id="GO:0008270">
    <property type="term" value="F:zinc ion binding"/>
    <property type="evidence" value="ECO:0007669"/>
    <property type="project" value="UniProtKB-KW"/>
</dbReference>
<evidence type="ECO:0000259" key="10">
    <source>
        <dbReference type="PROSITE" id="PS51081"/>
    </source>
</evidence>
<dbReference type="Pfam" id="PF21362">
    <property type="entry name" value="Sina_RING"/>
    <property type="match status" value="1"/>
</dbReference>
<evidence type="ECO:0000256" key="4">
    <source>
        <dbReference type="ARBA" id="ARBA00022679"/>
    </source>
</evidence>
<organism evidence="11 12">
    <name type="scientific">Allacma fusca</name>
    <dbReference type="NCBI Taxonomy" id="39272"/>
    <lineage>
        <taxon>Eukaryota</taxon>
        <taxon>Metazoa</taxon>
        <taxon>Ecdysozoa</taxon>
        <taxon>Arthropoda</taxon>
        <taxon>Hexapoda</taxon>
        <taxon>Collembola</taxon>
        <taxon>Symphypleona</taxon>
        <taxon>Sminthuridae</taxon>
        <taxon>Allacma</taxon>
    </lineage>
</organism>
<evidence type="ECO:0000256" key="3">
    <source>
        <dbReference type="ARBA" id="ARBA00012483"/>
    </source>
</evidence>
<gene>
    <name evidence="11" type="ORF">AFUS01_LOCUS18526</name>
</gene>